<feature type="signal peptide" evidence="1">
    <location>
        <begin position="1"/>
        <end position="19"/>
    </location>
</feature>
<reference evidence="2" key="2">
    <citation type="journal article" date="2021" name="PeerJ">
        <title>Extensive microbial diversity within the chicken gut microbiome revealed by metagenomics and culture.</title>
        <authorList>
            <person name="Gilroy R."/>
            <person name="Ravi A."/>
            <person name="Getino M."/>
            <person name="Pursley I."/>
            <person name="Horton D.L."/>
            <person name="Alikhan N.F."/>
            <person name="Baker D."/>
            <person name="Gharbi K."/>
            <person name="Hall N."/>
            <person name="Watson M."/>
            <person name="Adriaenssens E.M."/>
            <person name="Foster-Nyarko E."/>
            <person name="Jarju S."/>
            <person name="Secka A."/>
            <person name="Antonio M."/>
            <person name="Oren A."/>
            <person name="Chaudhuri R.R."/>
            <person name="La Ragione R."/>
            <person name="Hildebrand F."/>
            <person name="Pallen M.J."/>
        </authorList>
    </citation>
    <scope>NUCLEOTIDE SEQUENCE</scope>
    <source>
        <strain evidence="2">CHK176-6737</strain>
    </source>
</reference>
<keyword evidence="1" id="KW-0732">Signal</keyword>
<comment type="caution">
    <text evidence="2">The sequence shown here is derived from an EMBL/GenBank/DDBJ whole genome shotgun (WGS) entry which is preliminary data.</text>
</comment>
<name>A0A9D1MT71_9FIRM</name>
<evidence type="ECO:0008006" key="4">
    <source>
        <dbReference type="Google" id="ProtNLM"/>
    </source>
</evidence>
<dbReference type="AlphaFoldDB" id="A0A9D1MT71"/>
<reference evidence="2" key="1">
    <citation type="submission" date="2020-10" db="EMBL/GenBank/DDBJ databases">
        <authorList>
            <person name="Gilroy R."/>
        </authorList>
    </citation>
    <scope>NUCLEOTIDE SEQUENCE</scope>
    <source>
        <strain evidence="2">CHK176-6737</strain>
    </source>
</reference>
<gene>
    <name evidence="2" type="ORF">IAD23_00085</name>
</gene>
<protein>
    <recommendedName>
        <fullName evidence="4">Lipoprotein</fullName>
    </recommendedName>
</protein>
<organism evidence="2 3">
    <name type="scientific">Candidatus Scybalenecus merdavium</name>
    <dbReference type="NCBI Taxonomy" id="2840939"/>
    <lineage>
        <taxon>Bacteria</taxon>
        <taxon>Bacillati</taxon>
        <taxon>Bacillota</taxon>
        <taxon>Clostridia</taxon>
        <taxon>Eubacteriales</taxon>
        <taxon>Oscillospiraceae</taxon>
        <taxon>Oscillospiraceae incertae sedis</taxon>
        <taxon>Candidatus Scybalenecus</taxon>
    </lineage>
</organism>
<proteinExistence type="predicted"/>
<accession>A0A9D1MT71</accession>
<dbReference type="Proteomes" id="UP000824125">
    <property type="component" value="Unassembled WGS sequence"/>
</dbReference>
<dbReference type="EMBL" id="DVNM01000002">
    <property type="protein sequence ID" value="HIU68341.1"/>
    <property type="molecule type" value="Genomic_DNA"/>
</dbReference>
<evidence type="ECO:0000256" key="1">
    <source>
        <dbReference type="SAM" id="SignalP"/>
    </source>
</evidence>
<sequence length="224" mass="25871">MKKAISICCLSLVLCFVFAACSSTDEVPEVSVDPDLIQYSGKYLVDSIESSDNETIDKIVLSDNNLNELGLDQEELLNSFRIYEAQVIWDMNNQCFYLDKGYNIGQNNIAFANTILTLVKIIDTGEISYYLNDQDFKFEEFKVYNFCCRQEDKNFDSYFIYIPYEQGIFKSIDVDELDYTYVNCVYDDYNLYLATFQGMTGEGEVVDTPSYQYYGDPIAVRDSY</sequence>
<dbReference type="PROSITE" id="PS51257">
    <property type="entry name" value="PROKAR_LIPOPROTEIN"/>
    <property type="match status" value="1"/>
</dbReference>
<feature type="chain" id="PRO_5039401036" description="Lipoprotein" evidence="1">
    <location>
        <begin position="20"/>
        <end position="224"/>
    </location>
</feature>
<evidence type="ECO:0000313" key="3">
    <source>
        <dbReference type="Proteomes" id="UP000824125"/>
    </source>
</evidence>
<evidence type="ECO:0000313" key="2">
    <source>
        <dbReference type="EMBL" id="HIU68341.1"/>
    </source>
</evidence>